<keyword evidence="2" id="KW-0812">Transmembrane</keyword>
<keyword evidence="3" id="KW-0732">Signal</keyword>
<evidence type="ECO:0000313" key="5">
    <source>
        <dbReference type="Proteomes" id="UP001642484"/>
    </source>
</evidence>
<keyword evidence="2" id="KW-1133">Transmembrane helix</keyword>
<organism evidence="4 5">
    <name type="scientific">Durusdinium trenchii</name>
    <dbReference type="NCBI Taxonomy" id="1381693"/>
    <lineage>
        <taxon>Eukaryota</taxon>
        <taxon>Sar</taxon>
        <taxon>Alveolata</taxon>
        <taxon>Dinophyceae</taxon>
        <taxon>Suessiales</taxon>
        <taxon>Symbiodiniaceae</taxon>
        <taxon>Durusdinium</taxon>
    </lineage>
</organism>
<keyword evidence="5" id="KW-1185">Reference proteome</keyword>
<feature type="compositionally biased region" description="Polar residues" evidence="1">
    <location>
        <begin position="1291"/>
        <end position="1304"/>
    </location>
</feature>
<dbReference type="Proteomes" id="UP001642484">
    <property type="component" value="Unassembled WGS sequence"/>
</dbReference>
<evidence type="ECO:0000256" key="3">
    <source>
        <dbReference type="SAM" id="SignalP"/>
    </source>
</evidence>
<sequence length="1327" mass="142630">MLQPRKAGPAAMRLATRLLVFFIGLQLANAQAQEPGPAAAAAFDRFGDGDCMTSAMLPVRGRSRRDMEHGACRAVCDTDNCIGYSYAPCERICTLHGEPALFQGLPLPERWSTLNGGGLIASTDLRCGTSCYVRKAPCPGGTLRSAGAFMNYESLTYALSRTLECPFPHKGSVTIVCTSTGVEVQSGRCLRPCDSGLVRDDFFEVKYPPTRHGEFGAGECPTGTLGNMTIFCNDGSATWVLGQCGINCPAGSLRSGSSVVFFPVLDHEERTILDCPSGWTGKVGLECINEDTSLISGGCKRHCAAGILNITVAALPAPPVQGFLSHQALEHGRGKRSDCQSDDDMLTGGLILFCNDGNVTPDYTLSGGPCRRHCAPGYIGTGMRGVSYGKIPHGQNQTLQCNPGYDGYFLIQCVDGEVIHLEGMCHMDCIVGTITSNTITLPHVAMKHGENTTVECPIETHTGNITVLCDDGQAKMVEGFCGLNCSAGSIRSNGALVRYPGIPHYERLNISCPAPWGDMIEFRCYDGSIRFDGVCGRQCPGGRLSNNGATVFYGNLNHSEVANFSCETLFQSELTFSGQLEVACWDGRVSSTGGQCFPDCSRGEINNNGARILVPPLLAGESILTHCEPSQAYGMVTVSCLEGFQRVTSGSCGDPCPAGPFSNVNTRHTPIELEEVWHDTGVWKDCPLDLSGRVYINCFDRILRVLEGQCGERCPAQQITMSGGNFNSPRLDHAETFLQPCLEPYSSHINLTCHFGDLSVTSNCQLGCFAGSFTLPNGALVSHPNLVSGQTSSPACPPGFVGEVSVICVNGTMERDTGACHAHCSAGRFRGPTDYAINHEEILYNETSLVSCPIGFLGTLRLRCLGTVVIDSGECMRNCIDGVFRVRDGILMNYQAMEHNQLSNEMICPRGYVGSIRLSCFDGNVGLHSGKCFEHCGSGQVQGASYNDLNHEDYDSIICPEVGQIRIRCFDGETQVLDGECLYGCAGGTSIDPNGVPVQHPAFPHDTRANGTCSQSGVGQVELYCNNMKVSLVSTSRSCDRHCEPQITVSRDGSNISAPYIEHLQTASQQCPNSIPGLLALRCQDNVTTIFDGICGDMNCRAGTVFSNGAEILHPAINDKRRAGPGTCGADYLGEPVFECNDGNTTVLTVNLIRQPRIPGVDNVSEIGSEYNFTEDDRFKLCGCCLPPPPLPDVDALKGLDSLVVIYWAVAVGGAGLLVAFASGYWIHHQSKKKKLSQVAPAATGEVEDQLALPENSFDNNQLALRDAADTLAEPPDPNMDAMVRRPSMDGRQSSQISLAQSLPSEAPRPQILKPRRDGTNKEWQYW</sequence>
<evidence type="ECO:0000313" key="4">
    <source>
        <dbReference type="EMBL" id="CAK9014699.1"/>
    </source>
</evidence>
<feature type="chain" id="PRO_5047361765" evidence="3">
    <location>
        <begin position="31"/>
        <end position="1327"/>
    </location>
</feature>
<dbReference type="EMBL" id="CAXAMN010005592">
    <property type="protein sequence ID" value="CAK9014699.1"/>
    <property type="molecule type" value="Genomic_DNA"/>
</dbReference>
<protein>
    <submittedName>
        <fullName evidence="4">Uncharacterized protein</fullName>
    </submittedName>
</protein>
<evidence type="ECO:0000256" key="1">
    <source>
        <dbReference type="SAM" id="MobiDB-lite"/>
    </source>
</evidence>
<feature type="signal peptide" evidence="3">
    <location>
        <begin position="1"/>
        <end position="30"/>
    </location>
</feature>
<reference evidence="4 5" key="1">
    <citation type="submission" date="2024-02" db="EMBL/GenBank/DDBJ databases">
        <authorList>
            <person name="Chen Y."/>
            <person name="Shah S."/>
            <person name="Dougan E. K."/>
            <person name="Thang M."/>
            <person name="Chan C."/>
        </authorList>
    </citation>
    <scope>NUCLEOTIDE SEQUENCE [LARGE SCALE GENOMIC DNA]</scope>
</reference>
<proteinExistence type="predicted"/>
<name>A0ABP0JJV6_9DINO</name>
<evidence type="ECO:0000256" key="2">
    <source>
        <dbReference type="SAM" id="Phobius"/>
    </source>
</evidence>
<feature type="region of interest" description="Disordered" evidence="1">
    <location>
        <begin position="1271"/>
        <end position="1327"/>
    </location>
</feature>
<comment type="caution">
    <text evidence="4">The sequence shown here is derived from an EMBL/GenBank/DDBJ whole genome shotgun (WGS) entry which is preliminary data.</text>
</comment>
<accession>A0ABP0JJV6</accession>
<feature type="transmembrane region" description="Helical" evidence="2">
    <location>
        <begin position="1205"/>
        <end position="1227"/>
    </location>
</feature>
<keyword evidence="2" id="KW-0472">Membrane</keyword>
<gene>
    <name evidence="4" type="ORF">CCMP2556_LOCUS11797</name>
</gene>